<organism evidence="1 2">
    <name type="scientific">Protomyces lactucae-debilis</name>
    <dbReference type="NCBI Taxonomy" id="2754530"/>
    <lineage>
        <taxon>Eukaryota</taxon>
        <taxon>Fungi</taxon>
        <taxon>Dikarya</taxon>
        <taxon>Ascomycota</taxon>
        <taxon>Taphrinomycotina</taxon>
        <taxon>Taphrinomycetes</taxon>
        <taxon>Taphrinales</taxon>
        <taxon>Protomycetaceae</taxon>
        <taxon>Protomyces</taxon>
    </lineage>
</organism>
<dbReference type="PANTHER" id="PTHR37827">
    <property type="entry name" value="TUDOR DOMAIN-CONTAINING PROTEIN"/>
    <property type="match status" value="1"/>
</dbReference>
<name>A0A1Y2EU93_PROLT</name>
<dbReference type="GeneID" id="63786792"/>
<sequence length="99" mass="11365">MPLTVHHLIPKSEHSRLLSRQSASLTRSWLLSSENTAAVCRPCHTAIHRIMSNEHLAERGKTIEALCKDEDILKWITFARGQRTSDLKTGHHKGLKYRR</sequence>
<evidence type="ECO:0000313" key="1">
    <source>
        <dbReference type="EMBL" id="ORY75142.1"/>
    </source>
</evidence>
<dbReference type="PANTHER" id="PTHR37827:SF1">
    <property type="entry name" value="HNH DOMAIN-CONTAINING PROTEIN"/>
    <property type="match status" value="1"/>
</dbReference>
<dbReference type="RefSeq" id="XP_040722254.1">
    <property type="nucleotide sequence ID" value="XM_040870193.1"/>
</dbReference>
<comment type="caution">
    <text evidence="1">The sequence shown here is derived from an EMBL/GenBank/DDBJ whole genome shotgun (WGS) entry which is preliminary data.</text>
</comment>
<dbReference type="Proteomes" id="UP000193685">
    <property type="component" value="Unassembled WGS sequence"/>
</dbReference>
<evidence type="ECO:0008006" key="3">
    <source>
        <dbReference type="Google" id="ProtNLM"/>
    </source>
</evidence>
<dbReference type="STRING" id="56484.A0A1Y2EU93"/>
<gene>
    <name evidence="1" type="ORF">BCR37DRAFT_384207</name>
</gene>
<protein>
    <recommendedName>
        <fullName evidence="3">HNH domain-containing protein</fullName>
    </recommendedName>
</protein>
<proteinExistence type="predicted"/>
<dbReference type="AlphaFoldDB" id="A0A1Y2EU93"/>
<dbReference type="EMBL" id="MCFI01000027">
    <property type="protein sequence ID" value="ORY75142.1"/>
    <property type="molecule type" value="Genomic_DNA"/>
</dbReference>
<accession>A0A1Y2EU93</accession>
<evidence type="ECO:0000313" key="2">
    <source>
        <dbReference type="Proteomes" id="UP000193685"/>
    </source>
</evidence>
<reference evidence="1 2" key="1">
    <citation type="submission" date="2016-07" db="EMBL/GenBank/DDBJ databases">
        <title>Pervasive Adenine N6-methylation of Active Genes in Fungi.</title>
        <authorList>
            <consortium name="DOE Joint Genome Institute"/>
            <person name="Mondo S.J."/>
            <person name="Dannebaum R.O."/>
            <person name="Kuo R.C."/>
            <person name="Labutti K."/>
            <person name="Haridas S."/>
            <person name="Kuo A."/>
            <person name="Salamov A."/>
            <person name="Ahrendt S.R."/>
            <person name="Lipzen A."/>
            <person name="Sullivan W."/>
            <person name="Andreopoulos W.B."/>
            <person name="Clum A."/>
            <person name="Lindquist E."/>
            <person name="Daum C."/>
            <person name="Ramamoorthy G.K."/>
            <person name="Gryganskyi A."/>
            <person name="Culley D."/>
            <person name="Magnuson J.K."/>
            <person name="James T.Y."/>
            <person name="O'Malley M.A."/>
            <person name="Stajich J.E."/>
            <person name="Spatafora J.W."/>
            <person name="Visel A."/>
            <person name="Grigoriev I.V."/>
        </authorList>
    </citation>
    <scope>NUCLEOTIDE SEQUENCE [LARGE SCALE GENOMIC DNA]</scope>
    <source>
        <strain evidence="1 2">12-1054</strain>
    </source>
</reference>
<keyword evidence="2" id="KW-1185">Reference proteome</keyword>
<dbReference type="OrthoDB" id="4850648at2759"/>